<evidence type="ECO:0000256" key="1">
    <source>
        <dbReference type="SAM" id="MobiDB-lite"/>
    </source>
</evidence>
<feature type="compositionally biased region" description="Polar residues" evidence="1">
    <location>
        <begin position="11"/>
        <end position="26"/>
    </location>
</feature>
<dbReference type="GO" id="GO:0005856">
    <property type="term" value="C:cytoskeleton"/>
    <property type="evidence" value="ECO:0007669"/>
    <property type="project" value="TreeGrafter"/>
</dbReference>
<dbReference type="PANTHER" id="PTHR21580">
    <property type="entry name" value="SHIPPO-1-RELATED"/>
    <property type="match status" value="1"/>
</dbReference>
<evidence type="ECO:0000313" key="3">
    <source>
        <dbReference type="Proteomes" id="UP000198323"/>
    </source>
</evidence>
<evidence type="ECO:0008006" key="4">
    <source>
        <dbReference type="Google" id="ProtNLM"/>
    </source>
</evidence>
<name>A0A226N3J0_CALSU</name>
<dbReference type="Proteomes" id="UP000198323">
    <property type="component" value="Unassembled WGS sequence"/>
</dbReference>
<dbReference type="Pfam" id="PF07004">
    <property type="entry name" value="SHIPPO-rpt"/>
    <property type="match status" value="2"/>
</dbReference>
<proteinExistence type="predicted"/>
<dbReference type="InterPro" id="IPR010736">
    <property type="entry name" value="SHIPPO-rpt"/>
</dbReference>
<comment type="caution">
    <text evidence="2">The sequence shown here is derived from an EMBL/GenBank/DDBJ whole genome shotgun (WGS) entry which is preliminary data.</text>
</comment>
<keyword evidence="3" id="KW-1185">Reference proteome</keyword>
<dbReference type="OrthoDB" id="429991at2759"/>
<evidence type="ECO:0000313" key="2">
    <source>
        <dbReference type="EMBL" id="OXB62058.1"/>
    </source>
</evidence>
<protein>
    <recommendedName>
        <fullName evidence="4">Outer dense fiber protein 3-like protein 2</fullName>
    </recommendedName>
</protein>
<accession>A0A226N3J0</accession>
<reference evidence="2 3" key="1">
    <citation type="submission" date="2016-07" db="EMBL/GenBank/DDBJ databases">
        <title>Disparate Historic Effective Population Sizes Predicted by Modern Levels of Genome Diversity for the Scaled Quail (Callipepla squamata) and the Northern Bobwhite (Colinus virginianus): Inferences from First and Second Generation Draft Genome Assemblies for Sympatric New World Quail.</title>
        <authorList>
            <person name="Oldeschulte D.L."/>
            <person name="Halley Y.A."/>
            <person name="Bhattarai E.K."/>
            <person name="Brashear W.A."/>
            <person name="Hill J."/>
            <person name="Metz R.P."/>
            <person name="Johnson C.D."/>
            <person name="Rollins D."/>
            <person name="Peterson M.J."/>
            <person name="Bickhart D.M."/>
            <person name="Decker J.E."/>
            <person name="Seabury C.M."/>
        </authorList>
    </citation>
    <scope>NUCLEOTIDE SEQUENCE [LARGE SCALE GENOMIC DNA]</scope>
    <source>
        <strain evidence="2 3">Texas</strain>
        <tissue evidence="2">Leg muscle</tissue>
    </source>
</reference>
<feature type="non-terminal residue" evidence="2">
    <location>
        <position position="215"/>
    </location>
</feature>
<organism evidence="2 3">
    <name type="scientific">Callipepla squamata</name>
    <name type="common">Scaled quail</name>
    <dbReference type="NCBI Taxonomy" id="9009"/>
    <lineage>
        <taxon>Eukaryota</taxon>
        <taxon>Metazoa</taxon>
        <taxon>Chordata</taxon>
        <taxon>Craniata</taxon>
        <taxon>Vertebrata</taxon>
        <taxon>Euteleostomi</taxon>
        <taxon>Archelosauria</taxon>
        <taxon>Archosauria</taxon>
        <taxon>Dinosauria</taxon>
        <taxon>Saurischia</taxon>
        <taxon>Theropoda</taxon>
        <taxon>Coelurosauria</taxon>
        <taxon>Aves</taxon>
        <taxon>Neognathae</taxon>
        <taxon>Galloanserae</taxon>
        <taxon>Galliformes</taxon>
        <taxon>Odontophoridae</taxon>
        <taxon>Callipepla</taxon>
    </lineage>
</organism>
<feature type="region of interest" description="Disordered" evidence="1">
    <location>
        <begin position="192"/>
        <end position="215"/>
    </location>
</feature>
<gene>
    <name evidence="2" type="ORF">ASZ78_013431</name>
</gene>
<feature type="compositionally biased region" description="Low complexity" evidence="1">
    <location>
        <begin position="197"/>
        <end position="209"/>
    </location>
</feature>
<dbReference type="InterPro" id="IPR051291">
    <property type="entry name" value="CIMAP"/>
</dbReference>
<dbReference type="EMBL" id="MCFN01000235">
    <property type="protein sequence ID" value="OXB62058.1"/>
    <property type="molecule type" value="Genomic_DNA"/>
</dbReference>
<dbReference type="PANTHER" id="PTHR21580:SF28">
    <property type="entry name" value="BOREALIN N-TERMINAL DOMAIN-CONTAINING PROTEIN-RELATED"/>
    <property type="match status" value="1"/>
</dbReference>
<sequence>MRQKLPCWDTSRANSVSVPQGPNAVNTGYVGHSPTKTRAPADTFRGTKLPAAESCGPGPCYSVEPAISRTGRYVIPGSYLQGRPKSEIAITPGPSDYCIEAANRHVFKCPPVQSMAFRREPIRTDRPPGPGTYKLPRLLGPNTVYTSASPCYSLRGRSQRGRFDEDLAKTPGPAAFPTVAVDAYKTRAPAYTMGSQPKAGAKAVKPGPADYNIGR</sequence>
<feature type="region of interest" description="Disordered" evidence="1">
    <location>
        <begin position="1"/>
        <end position="40"/>
    </location>
</feature>
<dbReference type="AlphaFoldDB" id="A0A226N3J0"/>